<reference evidence="5 6" key="1">
    <citation type="submission" date="2020-08" db="EMBL/GenBank/DDBJ databases">
        <title>Genomic Encyclopedia of Type Strains, Phase IV (KMG-IV): sequencing the most valuable type-strain genomes for metagenomic binning, comparative biology and taxonomic classification.</title>
        <authorList>
            <person name="Goeker M."/>
        </authorList>
    </citation>
    <scope>NUCLEOTIDE SEQUENCE [LARGE SCALE GENOMIC DNA]</scope>
    <source>
        <strain evidence="5 6">YC6886</strain>
    </source>
</reference>
<dbReference type="InterPro" id="IPR036397">
    <property type="entry name" value="RNaseH_sf"/>
</dbReference>
<organism evidence="5 6">
    <name type="scientific">Haloferula luteola</name>
    <dbReference type="NCBI Taxonomy" id="595692"/>
    <lineage>
        <taxon>Bacteria</taxon>
        <taxon>Pseudomonadati</taxon>
        <taxon>Verrucomicrobiota</taxon>
        <taxon>Verrucomicrobiia</taxon>
        <taxon>Verrucomicrobiales</taxon>
        <taxon>Verrucomicrobiaceae</taxon>
        <taxon>Haloferula</taxon>
    </lineage>
</organism>
<protein>
    <submittedName>
        <fullName evidence="5">DNA polymerase-3 subunit epsilon</fullName>
        <ecNumber evidence="5">2.7.7.7</ecNumber>
    </submittedName>
</protein>
<dbReference type="PANTHER" id="PTHR30231:SF4">
    <property type="entry name" value="PROTEIN NEN2"/>
    <property type="match status" value="1"/>
</dbReference>
<dbReference type="GO" id="GO:0008408">
    <property type="term" value="F:3'-5' exonuclease activity"/>
    <property type="evidence" value="ECO:0007669"/>
    <property type="project" value="TreeGrafter"/>
</dbReference>
<dbReference type="AlphaFoldDB" id="A0A840VCG6"/>
<dbReference type="EC" id="2.7.7.7" evidence="5"/>
<dbReference type="RefSeq" id="WP_184020901.1">
    <property type="nucleotide sequence ID" value="NZ_JACHFD010000022.1"/>
</dbReference>
<evidence type="ECO:0000256" key="1">
    <source>
        <dbReference type="ARBA" id="ARBA00022722"/>
    </source>
</evidence>
<evidence type="ECO:0000259" key="4">
    <source>
        <dbReference type="SMART" id="SM00479"/>
    </source>
</evidence>
<evidence type="ECO:0000256" key="3">
    <source>
        <dbReference type="ARBA" id="ARBA00022839"/>
    </source>
</evidence>
<dbReference type="Gene3D" id="3.30.420.10">
    <property type="entry name" value="Ribonuclease H-like superfamily/Ribonuclease H"/>
    <property type="match status" value="1"/>
</dbReference>
<evidence type="ECO:0000256" key="2">
    <source>
        <dbReference type="ARBA" id="ARBA00022801"/>
    </source>
</evidence>
<dbReference type="InterPro" id="IPR013520">
    <property type="entry name" value="Ribonucl_H"/>
</dbReference>
<keyword evidence="3" id="KW-0269">Exonuclease</keyword>
<dbReference type="GO" id="GO:0003887">
    <property type="term" value="F:DNA-directed DNA polymerase activity"/>
    <property type="evidence" value="ECO:0007669"/>
    <property type="project" value="UniProtKB-EC"/>
</dbReference>
<keyword evidence="5" id="KW-0548">Nucleotidyltransferase</keyword>
<feature type="domain" description="Exonuclease" evidence="4">
    <location>
        <begin position="34"/>
        <end position="210"/>
    </location>
</feature>
<gene>
    <name evidence="5" type="ORF">HNR46_003489</name>
</gene>
<dbReference type="GO" id="GO:0005829">
    <property type="term" value="C:cytosol"/>
    <property type="evidence" value="ECO:0007669"/>
    <property type="project" value="TreeGrafter"/>
</dbReference>
<name>A0A840VCG6_9BACT</name>
<sequence>MKWPFFQHPEPEVARYLAGTPRRLSRNTPFSELSFLVLDAETTGFNLSTDRLLSVAAMPVRHGRAEAGGLRSWLFHQPDVAITAATRIHTILPSDSVGGTPERQVLQELLPAATGALIVGHHIGFDIGMLNAAMRRHFHTPLRNRTLDTALLSMRVLDAFRRTGYSNQRPPGLDEVCAHLGLSIWERHTADGDTFATAQIFLLLCARLRRKLGRDLVLGDLPFN</sequence>
<accession>A0A840VCG6</accession>
<dbReference type="SMART" id="SM00479">
    <property type="entry name" value="EXOIII"/>
    <property type="match status" value="1"/>
</dbReference>
<keyword evidence="6" id="KW-1185">Reference proteome</keyword>
<comment type="caution">
    <text evidence="5">The sequence shown here is derived from an EMBL/GenBank/DDBJ whole genome shotgun (WGS) entry which is preliminary data.</text>
</comment>
<evidence type="ECO:0000313" key="6">
    <source>
        <dbReference type="Proteomes" id="UP000557717"/>
    </source>
</evidence>
<dbReference type="PANTHER" id="PTHR30231">
    <property type="entry name" value="DNA POLYMERASE III SUBUNIT EPSILON"/>
    <property type="match status" value="1"/>
</dbReference>
<dbReference type="SUPFAM" id="SSF53098">
    <property type="entry name" value="Ribonuclease H-like"/>
    <property type="match status" value="1"/>
</dbReference>
<dbReference type="InterPro" id="IPR012337">
    <property type="entry name" value="RNaseH-like_sf"/>
</dbReference>
<keyword evidence="1" id="KW-0540">Nuclease</keyword>
<dbReference type="CDD" id="cd06127">
    <property type="entry name" value="DEDDh"/>
    <property type="match status" value="1"/>
</dbReference>
<dbReference type="EMBL" id="JACHFD010000022">
    <property type="protein sequence ID" value="MBB5353234.1"/>
    <property type="molecule type" value="Genomic_DNA"/>
</dbReference>
<dbReference type="Pfam" id="PF00929">
    <property type="entry name" value="RNase_T"/>
    <property type="match status" value="1"/>
</dbReference>
<evidence type="ECO:0000313" key="5">
    <source>
        <dbReference type="EMBL" id="MBB5353234.1"/>
    </source>
</evidence>
<dbReference type="Proteomes" id="UP000557717">
    <property type="component" value="Unassembled WGS sequence"/>
</dbReference>
<keyword evidence="2" id="KW-0378">Hydrolase</keyword>
<proteinExistence type="predicted"/>
<dbReference type="GO" id="GO:0003676">
    <property type="term" value="F:nucleic acid binding"/>
    <property type="evidence" value="ECO:0007669"/>
    <property type="project" value="InterPro"/>
</dbReference>
<keyword evidence="5" id="KW-0808">Transferase</keyword>